<dbReference type="Proteomes" id="UP001321473">
    <property type="component" value="Unassembled WGS sequence"/>
</dbReference>
<dbReference type="InterPro" id="IPR032979">
    <property type="entry name" value="ENGase"/>
</dbReference>
<organism evidence="2 3">
    <name type="scientific">Amblyomma americanum</name>
    <name type="common">Lone star tick</name>
    <dbReference type="NCBI Taxonomy" id="6943"/>
    <lineage>
        <taxon>Eukaryota</taxon>
        <taxon>Metazoa</taxon>
        <taxon>Ecdysozoa</taxon>
        <taxon>Arthropoda</taxon>
        <taxon>Chelicerata</taxon>
        <taxon>Arachnida</taxon>
        <taxon>Acari</taxon>
        <taxon>Parasitiformes</taxon>
        <taxon>Ixodida</taxon>
        <taxon>Ixodoidea</taxon>
        <taxon>Ixodidae</taxon>
        <taxon>Amblyomminae</taxon>
        <taxon>Amblyomma</taxon>
    </lineage>
</organism>
<dbReference type="PANTHER" id="PTHR13246">
    <property type="entry name" value="ENDO BETA N-ACETYLGLUCOSAMINIDASE"/>
    <property type="match status" value="1"/>
</dbReference>
<dbReference type="GO" id="GO:0033925">
    <property type="term" value="F:mannosyl-glycoprotein endo-beta-N-acetylglucosaminidase activity"/>
    <property type="evidence" value="ECO:0007669"/>
    <property type="project" value="UniProtKB-EC"/>
</dbReference>
<dbReference type="InterPro" id="IPR005201">
    <property type="entry name" value="TIM_ENGase"/>
</dbReference>
<keyword evidence="3" id="KW-1185">Reference proteome</keyword>
<dbReference type="GO" id="GO:0005829">
    <property type="term" value="C:cytosol"/>
    <property type="evidence" value="ECO:0007669"/>
    <property type="project" value="UniProtKB-SubCell"/>
</dbReference>
<gene>
    <name evidence="2" type="ORF">V5799_025282</name>
</gene>
<reference evidence="2 3" key="1">
    <citation type="journal article" date="2023" name="Arcadia Sci">
        <title>De novo assembly of a long-read Amblyomma americanum tick genome.</title>
        <authorList>
            <person name="Chou S."/>
            <person name="Poskanzer K.E."/>
            <person name="Rollins M."/>
            <person name="Thuy-Boun P.S."/>
        </authorList>
    </citation>
    <scope>NUCLEOTIDE SEQUENCE [LARGE SCALE GENOMIC DNA]</scope>
    <source>
        <strain evidence="2">F_SG_1</strain>
        <tissue evidence="2">Salivary glands</tissue>
    </source>
</reference>
<evidence type="ECO:0000313" key="3">
    <source>
        <dbReference type="Proteomes" id="UP001321473"/>
    </source>
</evidence>
<dbReference type="PANTHER" id="PTHR13246:SF1">
    <property type="entry name" value="CYTOSOLIC ENDO-BETA-N-ACETYLGLUCOSAMINIDASE"/>
    <property type="match status" value="1"/>
</dbReference>
<dbReference type="EMBL" id="JARKHS020019695">
    <property type="protein sequence ID" value="KAK8771474.1"/>
    <property type="molecule type" value="Genomic_DNA"/>
</dbReference>
<name>A0AAQ4E9W3_AMBAM</name>
<protein>
    <recommendedName>
        <fullName evidence="1">Cytosolic endo-beta-N-acetylglucosaminidase TIM barrel domain-containing protein</fullName>
    </recommendedName>
</protein>
<dbReference type="Gene3D" id="3.20.20.80">
    <property type="entry name" value="Glycosidases"/>
    <property type="match status" value="1"/>
</dbReference>
<feature type="domain" description="Cytosolic endo-beta-N-acetylglucosaminidase TIM barrel" evidence="1">
    <location>
        <begin position="55"/>
        <end position="154"/>
    </location>
</feature>
<accession>A0AAQ4E9W3</accession>
<dbReference type="AlphaFoldDB" id="A0AAQ4E9W3"/>
<sequence>MSDPEVAALKTLEELVGFKKPQPCAVEPLRDVKRGEPDDPKILFCLDTMGGSLEDGFLHGCEKSDSYRFHHWHLINSFVYFSHHLVTIPPPGWISAGHKHGVKVLGTFAVESGPGAKVLSKIRKANLVSVVASQLAHIAASCKFDGWLINIKSGQGFWPLPLGVPQGRNHGNSPLCARLLGHLARQFAAGRHAGLAERAQREEHVFLRPLRWHLPQI</sequence>
<evidence type="ECO:0000313" key="2">
    <source>
        <dbReference type="EMBL" id="KAK8771474.1"/>
    </source>
</evidence>
<proteinExistence type="predicted"/>
<comment type="caution">
    <text evidence="2">The sequence shown here is derived from an EMBL/GenBank/DDBJ whole genome shotgun (WGS) entry which is preliminary data.</text>
</comment>
<dbReference type="Pfam" id="PF03644">
    <property type="entry name" value="Glyco_hydro_85"/>
    <property type="match status" value="1"/>
</dbReference>
<evidence type="ECO:0000259" key="1">
    <source>
        <dbReference type="Pfam" id="PF03644"/>
    </source>
</evidence>